<evidence type="ECO:0000313" key="1">
    <source>
        <dbReference type="EMBL" id="GFU09645.1"/>
    </source>
</evidence>
<organism evidence="1 2">
    <name type="scientific">Nephila pilipes</name>
    <name type="common">Giant wood spider</name>
    <name type="synonym">Nephila maculata</name>
    <dbReference type="NCBI Taxonomy" id="299642"/>
    <lineage>
        <taxon>Eukaryota</taxon>
        <taxon>Metazoa</taxon>
        <taxon>Ecdysozoa</taxon>
        <taxon>Arthropoda</taxon>
        <taxon>Chelicerata</taxon>
        <taxon>Arachnida</taxon>
        <taxon>Araneae</taxon>
        <taxon>Araneomorphae</taxon>
        <taxon>Entelegynae</taxon>
        <taxon>Araneoidea</taxon>
        <taxon>Nephilidae</taxon>
        <taxon>Nephila</taxon>
    </lineage>
</organism>
<dbReference type="EMBL" id="BMAW01078111">
    <property type="protein sequence ID" value="GFU09645.1"/>
    <property type="molecule type" value="Genomic_DNA"/>
</dbReference>
<proteinExistence type="predicted"/>
<dbReference type="AlphaFoldDB" id="A0A8X6UH61"/>
<name>A0A8X6UH61_NEPPI</name>
<accession>A0A8X6UH61</accession>
<reference evidence="1" key="1">
    <citation type="submission" date="2020-08" db="EMBL/GenBank/DDBJ databases">
        <title>Multicomponent nature underlies the extraordinary mechanical properties of spider dragline silk.</title>
        <authorList>
            <person name="Kono N."/>
            <person name="Nakamura H."/>
            <person name="Mori M."/>
            <person name="Yoshida Y."/>
            <person name="Ohtoshi R."/>
            <person name="Malay A.D."/>
            <person name="Moran D.A.P."/>
            <person name="Tomita M."/>
            <person name="Numata K."/>
            <person name="Arakawa K."/>
        </authorList>
    </citation>
    <scope>NUCLEOTIDE SEQUENCE</scope>
</reference>
<sequence length="156" mass="17518">MQSVILGLFDWLVETDDGADTDNPRLQRLLLTSTPVDDDLLPGGTTPKIIFERPFSQVPDEHPEGKKKRIESSKWIADVIRYLVPFHWMEETDDGADTIMPRLQGLLLTSTPFAEDQIPGGTTPNKIVLEPTSSEFPFVLLGMIYFSLIVEIDGIF</sequence>
<evidence type="ECO:0000313" key="2">
    <source>
        <dbReference type="Proteomes" id="UP000887013"/>
    </source>
</evidence>
<gene>
    <name evidence="1" type="ORF">NPIL_243631</name>
</gene>
<keyword evidence="2" id="KW-1185">Reference proteome</keyword>
<protein>
    <submittedName>
        <fullName evidence="1">Uncharacterized protein</fullName>
    </submittedName>
</protein>
<dbReference type="Proteomes" id="UP000887013">
    <property type="component" value="Unassembled WGS sequence"/>
</dbReference>
<comment type="caution">
    <text evidence="1">The sequence shown here is derived from an EMBL/GenBank/DDBJ whole genome shotgun (WGS) entry which is preliminary data.</text>
</comment>